<evidence type="ECO:0000313" key="4">
    <source>
        <dbReference type="WBParaSite" id="TREG1_91010.1"/>
    </source>
</evidence>
<organism evidence="3 4">
    <name type="scientific">Trichobilharzia regenti</name>
    <name type="common">Nasal bird schistosome</name>
    <dbReference type="NCBI Taxonomy" id="157069"/>
    <lineage>
        <taxon>Eukaryota</taxon>
        <taxon>Metazoa</taxon>
        <taxon>Spiralia</taxon>
        <taxon>Lophotrochozoa</taxon>
        <taxon>Platyhelminthes</taxon>
        <taxon>Trematoda</taxon>
        <taxon>Digenea</taxon>
        <taxon>Strigeidida</taxon>
        <taxon>Schistosomatoidea</taxon>
        <taxon>Schistosomatidae</taxon>
        <taxon>Trichobilharzia</taxon>
    </lineage>
</organism>
<feature type="signal peptide" evidence="2">
    <location>
        <begin position="1"/>
        <end position="19"/>
    </location>
</feature>
<evidence type="ECO:0000256" key="2">
    <source>
        <dbReference type="SAM" id="SignalP"/>
    </source>
</evidence>
<dbReference type="WBParaSite" id="TREG1_91010.1">
    <property type="protein sequence ID" value="TREG1_91010.1"/>
    <property type="gene ID" value="TREG1_91010"/>
</dbReference>
<name>A0AA85KE96_TRIRE</name>
<feature type="chain" id="PRO_5041646616" evidence="2">
    <location>
        <begin position="20"/>
        <end position="75"/>
    </location>
</feature>
<proteinExistence type="predicted"/>
<sequence length="75" mass="8239">MKCIFLLVCLTVLVSQTQGLILDKMFNILPPTLKKLVKKVVHWACPNERAPSVGGGSSDVTTTKKVTKTVKEARK</sequence>
<dbReference type="Proteomes" id="UP000050795">
    <property type="component" value="Unassembled WGS sequence"/>
</dbReference>
<accession>A0AA85KE96</accession>
<reference evidence="3" key="1">
    <citation type="submission" date="2022-06" db="EMBL/GenBank/DDBJ databases">
        <authorList>
            <person name="Berger JAMES D."/>
            <person name="Berger JAMES D."/>
        </authorList>
    </citation>
    <scope>NUCLEOTIDE SEQUENCE [LARGE SCALE GENOMIC DNA]</scope>
</reference>
<evidence type="ECO:0000256" key="1">
    <source>
        <dbReference type="SAM" id="MobiDB-lite"/>
    </source>
</evidence>
<feature type="region of interest" description="Disordered" evidence="1">
    <location>
        <begin position="51"/>
        <end position="75"/>
    </location>
</feature>
<evidence type="ECO:0000313" key="3">
    <source>
        <dbReference type="Proteomes" id="UP000050795"/>
    </source>
</evidence>
<reference evidence="4" key="2">
    <citation type="submission" date="2023-11" db="UniProtKB">
        <authorList>
            <consortium name="WormBaseParasite"/>
        </authorList>
    </citation>
    <scope>IDENTIFICATION</scope>
</reference>
<keyword evidence="3" id="KW-1185">Reference proteome</keyword>
<protein>
    <submittedName>
        <fullName evidence="4">Uncharacterized protein</fullName>
    </submittedName>
</protein>
<keyword evidence="2" id="KW-0732">Signal</keyword>
<dbReference type="AlphaFoldDB" id="A0AA85KE96"/>